<feature type="region of interest" description="Disordered" evidence="1">
    <location>
        <begin position="29"/>
        <end position="53"/>
    </location>
</feature>
<dbReference type="EMBL" id="PTJC01000006">
    <property type="protein sequence ID" value="PPK86395.1"/>
    <property type="molecule type" value="Genomic_DNA"/>
</dbReference>
<keyword evidence="4" id="KW-1185">Reference proteome</keyword>
<keyword evidence="2" id="KW-0732">Signal</keyword>
<comment type="caution">
    <text evidence="3">The sequence shown here is derived from an EMBL/GenBank/DDBJ whole genome shotgun (WGS) entry which is preliminary data.</text>
</comment>
<evidence type="ECO:0008006" key="5">
    <source>
        <dbReference type="Google" id="ProtNLM"/>
    </source>
</evidence>
<name>A0A2S6I5G8_9BACT</name>
<evidence type="ECO:0000256" key="2">
    <source>
        <dbReference type="SAM" id="SignalP"/>
    </source>
</evidence>
<organism evidence="3 4">
    <name type="scientific">Neolewinella xylanilytica</name>
    <dbReference type="NCBI Taxonomy" id="1514080"/>
    <lineage>
        <taxon>Bacteria</taxon>
        <taxon>Pseudomonadati</taxon>
        <taxon>Bacteroidota</taxon>
        <taxon>Saprospiria</taxon>
        <taxon>Saprospirales</taxon>
        <taxon>Lewinellaceae</taxon>
        <taxon>Neolewinella</taxon>
    </lineage>
</organism>
<gene>
    <name evidence="3" type="ORF">CLV84_3321</name>
</gene>
<accession>A0A2S6I5G8</accession>
<dbReference type="AlphaFoldDB" id="A0A2S6I5G8"/>
<evidence type="ECO:0000313" key="4">
    <source>
        <dbReference type="Proteomes" id="UP000237662"/>
    </source>
</evidence>
<proteinExistence type="predicted"/>
<dbReference type="Proteomes" id="UP000237662">
    <property type="component" value="Unassembled WGS sequence"/>
</dbReference>
<feature type="signal peptide" evidence="2">
    <location>
        <begin position="1"/>
        <end position="24"/>
    </location>
</feature>
<evidence type="ECO:0000313" key="3">
    <source>
        <dbReference type="EMBL" id="PPK86395.1"/>
    </source>
</evidence>
<reference evidence="3 4" key="1">
    <citation type="submission" date="2018-02" db="EMBL/GenBank/DDBJ databases">
        <title>Genomic Encyclopedia of Archaeal and Bacterial Type Strains, Phase II (KMG-II): from individual species to whole genera.</title>
        <authorList>
            <person name="Goeker M."/>
        </authorList>
    </citation>
    <scope>NUCLEOTIDE SEQUENCE [LARGE SCALE GENOMIC DNA]</scope>
    <source>
        <strain evidence="3 4">DSM 29526</strain>
    </source>
</reference>
<dbReference type="PROSITE" id="PS51257">
    <property type="entry name" value="PROKAR_LIPOPROTEIN"/>
    <property type="match status" value="1"/>
</dbReference>
<protein>
    <recommendedName>
        <fullName evidence="5">Phosphopeptide-binding protein</fullName>
    </recommendedName>
</protein>
<evidence type="ECO:0000256" key="1">
    <source>
        <dbReference type="SAM" id="MobiDB-lite"/>
    </source>
</evidence>
<feature type="chain" id="PRO_5015690110" description="Phosphopeptide-binding protein" evidence="2">
    <location>
        <begin position="25"/>
        <end position="278"/>
    </location>
</feature>
<sequence>MLYHMKTFQSLLFLSLLFTFSCGGDTDQGAMDQGGVEEEEGAELIGTGNPGNEDIQLTDMPPTEGFPNASIDDWSYDGGTFTYEVSGYTFGQITEDADELMCANSDQGQHVHLIIDNEPYIAKYEPTFDEPVQDGEHHILTFLSRSYHESIKTPAAHRAVMVTASNGSFSSEQEITEPMLFYSRPKGTYVGRSQTENVMLDFYPVNAPIGDEYQVKANVNGKEFLIDEWKPYYLENLPMGENTITLTLMQGDSIVDTPLNPVRRTFTLEADPMEESRK</sequence>